<dbReference type="InterPro" id="IPR007563">
    <property type="entry name" value="DUF554"/>
</dbReference>
<name>A0A2V1MZH8_9LACO</name>
<dbReference type="OrthoDB" id="9797976at2"/>
<evidence type="ECO:0008006" key="4">
    <source>
        <dbReference type="Google" id="ProtNLM"/>
    </source>
</evidence>
<protein>
    <recommendedName>
        <fullName evidence="4">DUF554 domain-containing protein</fullName>
    </recommendedName>
</protein>
<dbReference type="PANTHER" id="PTHR36111">
    <property type="entry name" value="INNER MEMBRANE PROTEIN-RELATED"/>
    <property type="match status" value="1"/>
</dbReference>
<comment type="caution">
    <text evidence="2">The sequence shown here is derived from an EMBL/GenBank/DDBJ whole genome shotgun (WGS) entry which is preliminary data.</text>
</comment>
<evidence type="ECO:0000313" key="3">
    <source>
        <dbReference type="Proteomes" id="UP000245080"/>
    </source>
</evidence>
<evidence type="ECO:0000313" key="2">
    <source>
        <dbReference type="EMBL" id="PWG00387.1"/>
    </source>
</evidence>
<dbReference type="Proteomes" id="UP000245080">
    <property type="component" value="Unassembled WGS sequence"/>
</dbReference>
<keyword evidence="1" id="KW-0472">Membrane</keyword>
<accession>A0A2V1MZH8</accession>
<keyword evidence="1" id="KW-1133">Transmembrane helix</keyword>
<feature type="transmembrane region" description="Helical" evidence="1">
    <location>
        <begin position="172"/>
        <end position="202"/>
    </location>
</feature>
<dbReference type="PANTHER" id="PTHR36111:SF2">
    <property type="entry name" value="INNER MEMBRANE PROTEIN"/>
    <property type="match status" value="1"/>
</dbReference>
<feature type="transmembrane region" description="Helical" evidence="1">
    <location>
        <begin position="134"/>
        <end position="152"/>
    </location>
</feature>
<organism evidence="2 3">
    <name type="scientific">Levilactobacillus bambusae</name>
    <dbReference type="NCBI Taxonomy" id="2024736"/>
    <lineage>
        <taxon>Bacteria</taxon>
        <taxon>Bacillati</taxon>
        <taxon>Bacillota</taxon>
        <taxon>Bacilli</taxon>
        <taxon>Lactobacillales</taxon>
        <taxon>Lactobacillaceae</taxon>
        <taxon>Levilactobacillus</taxon>
    </lineage>
</organism>
<gene>
    <name evidence="2" type="ORF">DCM90_05515</name>
</gene>
<feature type="transmembrane region" description="Helical" evidence="1">
    <location>
        <begin position="50"/>
        <end position="67"/>
    </location>
</feature>
<evidence type="ECO:0000256" key="1">
    <source>
        <dbReference type="SAM" id="Phobius"/>
    </source>
</evidence>
<dbReference type="EMBL" id="QCXQ01000002">
    <property type="protein sequence ID" value="PWG00387.1"/>
    <property type="molecule type" value="Genomic_DNA"/>
</dbReference>
<dbReference type="AlphaFoldDB" id="A0A2V1MZH8"/>
<feature type="transmembrane region" description="Helical" evidence="1">
    <location>
        <begin position="239"/>
        <end position="258"/>
    </location>
</feature>
<reference evidence="2 3" key="1">
    <citation type="journal article" date="2018" name="Int. J. Syst. Evol. Microbiol.">
        <title>Lactobacillus bambusae sp. nov., isolated from a traditional fermented Ma-bamboo shoots of Taiwan.</title>
        <authorList>
            <person name="Wang L.-T."/>
        </authorList>
    </citation>
    <scope>NUCLEOTIDE SEQUENCE [LARGE SCALE GENOMIC DNA]</scope>
    <source>
        <strain evidence="2 3">BS-W1</strain>
    </source>
</reference>
<proteinExistence type="predicted"/>
<keyword evidence="3" id="KW-1185">Reference proteome</keyword>
<sequence length="263" mass="28557">MCYSEYSVNYERGVDQLPVGPFVDCALTFLGVVVGTLLRDRVPHDIKEEMPLILGLISMALGIVMLFKMKQTPIVVLSTVIGSAIGISCHLEDNIKKGLFWLLRGGKKADQSFEAKALEKNRDEIVNNNRLEQLIALLVLFSVSGMGIFGALNEGMTHNADMLISKGILDFVSGMIFATLLGMLVAVAVIPQAIVLFGLFYSAVLIMPLMTPDMIGNLSAAGGILMLATGMRLSNIKTFPIADMVPILIIVMPLTWLLKPIFG</sequence>
<keyword evidence="1" id="KW-0812">Transmembrane</keyword>
<feature type="transmembrane region" description="Helical" evidence="1">
    <location>
        <begin position="20"/>
        <end position="38"/>
    </location>
</feature>
<feature type="transmembrane region" description="Helical" evidence="1">
    <location>
        <begin position="73"/>
        <end position="91"/>
    </location>
</feature>
<dbReference type="Pfam" id="PF04474">
    <property type="entry name" value="DUF554"/>
    <property type="match status" value="1"/>
</dbReference>